<dbReference type="Proteomes" id="UP000033220">
    <property type="component" value="Chromosome DSM 122"/>
</dbReference>
<dbReference type="InterPro" id="IPR005950">
    <property type="entry name" value="ModA"/>
</dbReference>
<dbReference type="PATRIC" id="fig|1150469.3.peg.2397"/>
<dbReference type="GO" id="GO:0046872">
    <property type="term" value="F:metal ion binding"/>
    <property type="evidence" value="ECO:0007669"/>
    <property type="project" value="UniProtKB-KW"/>
</dbReference>
<name>H6SL90_PARPM</name>
<feature type="binding site" evidence="4">
    <location>
        <position position="166"/>
    </location>
    <ligand>
        <name>molybdate</name>
        <dbReference type="ChEBI" id="CHEBI:36264"/>
    </ligand>
</feature>
<dbReference type="EMBL" id="HE663493">
    <property type="protein sequence ID" value="CCG08755.1"/>
    <property type="molecule type" value="Genomic_DNA"/>
</dbReference>
<sequence length="250" mass="26357">MSKLLACFVALGVVLGGAAARAESLFVYAGAGLRPALQKLADQFQQDTGVEVLIEYGGMGQLLPRLEASKRGDVMVSGARFYTDDLEKKGLIRDVRSLVYHTAVVGVAKAKAGEITRFEDLARPGVRLALGDPQAMALGRSAEEILKASGLEEALRANVVTRATTVQQLGLYVTKGDVDAAILSRPVVVQSNGDIVPVEIPLAWYTPEEVTIGVLTTTENPTRAQAFVDFVTSVPGLAAFTAAGFAPVGQ</sequence>
<organism evidence="6 7">
    <name type="scientific">Pararhodospirillum photometricum DSM 122</name>
    <dbReference type="NCBI Taxonomy" id="1150469"/>
    <lineage>
        <taxon>Bacteria</taxon>
        <taxon>Pseudomonadati</taxon>
        <taxon>Pseudomonadota</taxon>
        <taxon>Alphaproteobacteria</taxon>
        <taxon>Rhodospirillales</taxon>
        <taxon>Rhodospirillaceae</taxon>
        <taxon>Pararhodospirillum</taxon>
    </lineage>
</organism>
<feature type="signal peptide" evidence="5">
    <location>
        <begin position="1"/>
        <end position="22"/>
    </location>
</feature>
<evidence type="ECO:0000256" key="3">
    <source>
        <dbReference type="ARBA" id="ARBA00022729"/>
    </source>
</evidence>
<dbReference type="GO" id="GO:0030973">
    <property type="term" value="F:molybdate ion binding"/>
    <property type="evidence" value="ECO:0007669"/>
    <property type="project" value="TreeGrafter"/>
</dbReference>
<accession>H6SL90</accession>
<dbReference type="GO" id="GO:0030288">
    <property type="term" value="C:outer membrane-bounded periplasmic space"/>
    <property type="evidence" value="ECO:0007669"/>
    <property type="project" value="TreeGrafter"/>
</dbReference>
<evidence type="ECO:0000256" key="4">
    <source>
        <dbReference type="PIRSR" id="PIRSR004846-1"/>
    </source>
</evidence>
<evidence type="ECO:0000256" key="5">
    <source>
        <dbReference type="SAM" id="SignalP"/>
    </source>
</evidence>
<dbReference type="InterPro" id="IPR050682">
    <property type="entry name" value="ModA/WtpA"/>
</dbReference>
<dbReference type="NCBIfam" id="TIGR01256">
    <property type="entry name" value="modA"/>
    <property type="match status" value="1"/>
</dbReference>
<feature type="chain" id="PRO_5003607120" evidence="5">
    <location>
        <begin position="23"/>
        <end position="250"/>
    </location>
</feature>
<reference evidence="6 7" key="1">
    <citation type="submission" date="2012-02" db="EMBL/GenBank/DDBJ databases">
        <title>Shotgun genome sequence of Phaeospirillum photometricum DSM 122.</title>
        <authorList>
            <person name="Duquesne K."/>
            <person name="Sturgis J."/>
        </authorList>
    </citation>
    <scope>NUCLEOTIDE SEQUENCE [LARGE SCALE GENOMIC DNA]</scope>
    <source>
        <strain evidence="7">DSM122</strain>
    </source>
</reference>
<dbReference type="KEGG" id="rpm:RSPPHO_02129"/>
<keyword evidence="2 4" id="KW-0479">Metal-binding</keyword>
<keyword evidence="7" id="KW-1185">Reference proteome</keyword>
<dbReference type="HOGENOM" id="CLU_065520_2_0_5"/>
<dbReference type="AlphaFoldDB" id="H6SL90"/>
<evidence type="ECO:0000313" key="6">
    <source>
        <dbReference type="EMBL" id="CCG08755.1"/>
    </source>
</evidence>
<dbReference type="RefSeq" id="WP_014415389.1">
    <property type="nucleotide sequence ID" value="NC_017059.1"/>
</dbReference>
<keyword evidence="4" id="KW-0500">Molybdenum</keyword>
<dbReference type="eggNOG" id="COG0725">
    <property type="taxonomic scope" value="Bacteria"/>
</dbReference>
<keyword evidence="3 5" id="KW-0732">Signal</keyword>
<dbReference type="Gene3D" id="3.40.190.10">
    <property type="entry name" value="Periplasmic binding protein-like II"/>
    <property type="match status" value="2"/>
</dbReference>
<dbReference type="PIRSF" id="PIRSF004846">
    <property type="entry name" value="ModA"/>
    <property type="match status" value="1"/>
</dbReference>
<protein>
    <submittedName>
        <fullName evidence="6">Molybdenum ABC-transporter, periplasmic substrate-binding protein</fullName>
    </submittedName>
</protein>
<dbReference type="Pfam" id="PF13531">
    <property type="entry name" value="SBP_bac_11"/>
    <property type="match status" value="1"/>
</dbReference>
<dbReference type="STRING" id="1150469.RSPPHO_02129"/>
<dbReference type="OrthoDB" id="9785015at2"/>
<comment type="similarity">
    <text evidence="1">Belongs to the bacterial solute-binding protein ModA family.</text>
</comment>
<dbReference type="PANTHER" id="PTHR30632:SF17">
    <property type="entry name" value="MOLYBDATE-BINDING PROTEIN MODA"/>
    <property type="match status" value="1"/>
</dbReference>
<evidence type="ECO:0000313" key="7">
    <source>
        <dbReference type="Proteomes" id="UP000033220"/>
    </source>
</evidence>
<gene>
    <name evidence="6" type="ORF">RSPPHO_02129</name>
</gene>
<evidence type="ECO:0000256" key="2">
    <source>
        <dbReference type="ARBA" id="ARBA00022723"/>
    </source>
</evidence>
<evidence type="ECO:0000256" key="1">
    <source>
        <dbReference type="ARBA" id="ARBA00009175"/>
    </source>
</evidence>
<dbReference type="GO" id="GO:0015689">
    <property type="term" value="P:molybdate ion transport"/>
    <property type="evidence" value="ECO:0007669"/>
    <property type="project" value="InterPro"/>
</dbReference>
<dbReference type="SUPFAM" id="SSF53850">
    <property type="entry name" value="Periplasmic binding protein-like II"/>
    <property type="match status" value="1"/>
</dbReference>
<dbReference type="PANTHER" id="PTHR30632">
    <property type="entry name" value="MOLYBDATE-BINDING PERIPLASMIC PROTEIN"/>
    <property type="match status" value="1"/>
</dbReference>
<proteinExistence type="inferred from homology"/>